<evidence type="ECO:0000259" key="2">
    <source>
        <dbReference type="Pfam" id="PF05239"/>
    </source>
</evidence>
<feature type="region of interest" description="Disordered" evidence="1">
    <location>
        <begin position="150"/>
        <end position="195"/>
    </location>
</feature>
<evidence type="ECO:0000313" key="5">
    <source>
        <dbReference type="Proteomes" id="UP001162834"/>
    </source>
</evidence>
<feature type="compositionally biased region" description="Basic and acidic residues" evidence="1">
    <location>
        <begin position="150"/>
        <end position="166"/>
    </location>
</feature>
<dbReference type="InterPro" id="IPR011033">
    <property type="entry name" value="PRC_barrel-like_sf"/>
</dbReference>
<feature type="domain" description="DUF2382" evidence="3">
    <location>
        <begin position="110"/>
        <end position="162"/>
    </location>
</feature>
<evidence type="ECO:0000259" key="3">
    <source>
        <dbReference type="Pfam" id="PF09557"/>
    </source>
</evidence>
<evidence type="ECO:0008006" key="6">
    <source>
        <dbReference type="Google" id="ProtNLM"/>
    </source>
</evidence>
<feature type="domain" description="PRC-barrel" evidence="2">
    <location>
        <begin position="11"/>
        <end position="79"/>
    </location>
</feature>
<organism evidence="4 5">
    <name type="scientific">Capillimicrobium parvum</name>
    <dbReference type="NCBI Taxonomy" id="2884022"/>
    <lineage>
        <taxon>Bacteria</taxon>
        <taxon>Bacillati</taxon>
        <taxon>Actinomycetota</taxon>
        <taxon>Thermoleophilia</taxon>
        <taxon>Solirubrobacterales</taxon>
        <taxon>Capillimicrobiaceae</taxon>
        <taxon>Capillimicrobium</taxon>
    </lineage>
</organism>
<dbReference type="InterPro" id="IPR027275">
    <property type="entry name" value="PRC-brl_dom"/>
</dbReference>
<dbReference type="Proteomes" id="UP001162834">
    <property type="component" value="Chromosome"/>
</dbReference>
<evidence type="ECO:0000313" key="4">
    <source>
        <dbReference type="EMBL" id="UGS35306.1"/>
    </source>
</evidence>
<dbReference type="KEGG" id="sbae:DSM104329_01693"/>
<evidence type="ECO:0000256" key="1">
    <source>
        <dbReference type="SAM" id="MobiDB-lite"/>
    </source>
</evidence>
<sequence length="195" mass="21429">MPPLDVDTVLDWRGRTVRDAEGEKLGILGDILLDRETDLPAWAGVRTGLFGRHESYFPLEGATEADGDVRLPYTAQQVKDAPHVDPDVTLSAEDEERMYEHYGQGSGAAMVRSEEEVSLGEVQRRPVERVRLRKVTVTENVEQTIPVRREVVQLEHEPPPEGRIESVEDAGEAPAPESVEDAGEAPAPGSGERPS</sequence>
<keyword evidence="5" id="KW-1185">Reference proteome</keyword>
<dbReference type="InterPro" id="IPR019060">
    <property type="entry name" value="DUF2382"/>
</dbReference>
<protein>
    <recommendedName>
        <fullName evidence="6">DUF2382 domain-containing protein</fullName>
    </recommendedName>
</protein>
<name>A0A9E6XVR1_9ACTN</name>
<dbReference type="SUPFAM" id="SSF50346">
    <property type="entry name" value="PRC-barrel domain"/>
    <property type="match status" value="1"/>
</dbReference>
<dbReference type="Gene3D" id="3.90.50.10">
    <property type="entry name" value="Photosynthetic Reaction Center, subunit H, domain 2"/>
    <property type="match status" value="1"/>
</dbReference>
<gene>
    <name evidence="4" type="ORF">DSM104329_01693</name>
</gene>
<reference evidence="4" key="1">
    <citation type="journal article" date="2022" name="Int. J. Syst. Evol. Microbiol.">
        <title>Pseudomonas aegrilactucae sp. nov. and Pseudomonas morbosilactucae sp. nov., pathogens causing bacterial rot of lettuce in Japan.</title>
        <authorList>
            <person name="Sawada H."/>
            <person name="Fujikawa T."/>
            <person name="Satou M."/>
        </authorList>
    </citation>
    <scope>NUCLEOTIDE SEQUENCE</scope>
    <source>
        <strain evidence="4">0166_1</strain>
    </source>
</reference>
<proteinExistence type="predicted"/>
<accession>A0A9E6XVR1</accession>
<dbReference type="Pfam" id="PF09557">
    <property type="entry name" value="DUF2382"/>
    <property type="match status" value="1"/>
</dbReference>
<dbReference type="GO" id="GO:0019684">
    <property type="term" value="P:photosynthesis, light reaction"/>
    <property type="evidence" value="ECO:0007669"/>
    <property type="project" value="InterPro"/>
</dbReference>
<dbReference type="AlphaFoldDB" id="A0A9E6XVR1"/>
<dbReference type="GO" id="GO:0030077">
    <property type="term" value="C:plasma membrane light-harvesting complex"/>
    <property type="evidence" value="ECO:0007669"/>
    <property type="project" value="InterPro"/>
</dbReference>
<dbReference type="EMBL" id="CP087164">
    <property type="protein sequence ID" value="UGS35306.1"/>
    <property type="molecule type" value="Genomic_DNA"/>
</dbReference>
<dbReference type="RefSeq" id="WP_259314995.1">
    <property type="nucleotide sequence ID" value="NZ_CP087164.1"/>
</dbReference>
<dbReference type="Pfam" id="PF05239">
    <property type="entry name" value="PRC"/>
    <property type="match status" value="1"/>
</dbReference>
<dbReference type="InterPro" id="IPR014747">
    <property type="entry name" value="Bac_photo_RC_H_C"/>
</dbReference>